<dbReference type="AlphaFoldDB" id="A0LGD3"/>
<proteinExistence type="predicted"/>
<dbReference type="EMBL" id="CP000478">
    <property type="protein sequence ID" value="ABK16485.1"/>
    <property type="molecule type" value="Genomic_DNA"/>
</dbReference>
<evidence type="ECO:0000313" key="2">
    <source>
        <dbReference type="EMBL" id="ABK16485.1"/>
    </source>
</evidence>
<evidence type="ECO:0000313" key="3">
    <source>
        <dbReference type="Proteomes" id="UP000001784"/>
    </source>
</evidence>
<feature type="domain" description="Tc1-like transposase DDE" evidence="1">
    <location>
        <begin position="6"/>
        <end position="62"/>
    </location>
</feature>
<sequence length="102" mass="11877">MNMVVEDHSGKEIHVVLDNLNTHKPKNDQWLKRHPNVHFHFTPTGTSWLNQVECWFSTLTRSALWPDRGGYYPLVNAPARFTSPQQDLSRYPGWTEALSFRA</sequence>
<gene>
    <name evidence="2" type="ordered locus">Sfum_0787</name>
</gene>
<dbReference type="STRING" id="335543.Sfum_0787"/>
<evidence type="ECO:0000259" key="1">
    <source>
        <dbReference type="Pfam" id="PF13358"/>
    </source>
</evidence>
<organism evidence="2 3">
    <name type="scientific">Syntrophobacter fumaroxidans (strain DSM 10017 / MPOB)</name>
    <dbReference type="NCBI Taxonomy" id="335543"/>
    <lineage>
        <taxon>Bacteria</taxon>
        <taxon>Pseudomonadati</taxon>
        <taxon>Thermodesulfobacteriota</taxon>
        <taxon>Syntrophobacteria</taxon>
        <taxon>Syntrophobacterales</taxon>
        <taxon>Syntrophobacteraceae</taxon>
        <taxon>Syntrophobacter</taxon>
    </lineage>
</organism>
<reference evidence="2 3" key="1">
    <citation type="submission" date="2006-10" db="EMBL/GenBank/DDBJ databases">
        <title>Complete sequence of Syntrophobacter fumaroxidans MPOB.</title>
        <authorList>
            <consortium name="US DOE Joint Genome Institute"/>
            <person name="Copeland A."/>
            <person name="Lucas S."/>
            <person name="Lapidus A."/>
            <person name="Barry K."/>
            <person name="Detter J.C."/>
            <person name="Glavina del Rio T."/>
            <person name="Hammon N."/>
            <person name="Israni S."/>
            <person name="Pitluck S."/>
            <person name="Goltsman E.G."/>
            <person name="Martinez M."/>
            <person name="Schmutz J."/>
            <person name="Larimer F."/>
            <person name="Land M."/>
            <person name="Hauser L."/>
            <person name="Kyrpides N."/>
            <person name="Kim E."/>
            <person name="Boone D.R."/>
            <person name="Brockman F."/>
            <person name="Culley D."/>
            <person name="Ferry J."/>
            <person name="Gunsalus R."/>
            <person name="McInerney M.J."/>
            <person name="Morrison M."/>
            <person name="Plugge C."/>
            <person name="Rohlin L."/>
            <person name="Scholten J."/>
            <person name="Sieber J."/>
            <person name="Stams A.J.M."/>
            <person name="Worm P."/>
            <person name="Henstra A.M."/>
            <person name="Richardson P."/>
        </authorList>
    </citation>
    <scope>NUCLEOTIDE SEQUENCE [LARGE SCALE GENOMIC DNA]</scope>
    <source>
        <strain evidence="3">DSM 10017 / MPOB</strain>
    </source>
</reference>
<dbReference type="Proteomes" id="UP000001784">
    <property type="component" value="Chromosome"/>
</dbReference>
<keyword evidence="3" id="KW-1185">Reference proteome</keyword>
<dbReference type="KEGG" id="sfu:Sfum_0787"/>
<dbReference type="Pfam" id="PF13358">
    <property type="entry name" value="DDE_3"/>
    <property type="match status" value="1"/>
</dbReference>
<dbReference type="eggNOG" id="COG3335">
    <property type="taxonomic scope" value="Bacteria"/>
</dbReference>
<dbReference type="HOGENOM" id="CLU_2276071_0_0_7"/>
<accession>A0LGD3</accession>
<dbReference type="InParanoid" id="A0LGD3"/>
<name>A0LGD3_SYNFM</name>
<dbReference type="InterPro" id="IPR038717">
    <property type="entry name" value="Tc1-like_DDE_dom"/>
</dbReference>
<protein>
    <recommendedName>
        <fullName evidence="1">Tc1-like transposase DDE domain-containing protein</fullName>
    </recommendedName>
</protein>